<dbReference type="InterPro" id="IPR004358">
    <property type="entry name" value="Sig_transdc_His_kin-like_C"/>
</dbReference>
<evidence type="ECO:0000256" key="1">
    <source>
        <dbReference type="ARBA" id="ARBA00000085"/>
    </source>
</evidence>
<dbReference type="InterPro" id="IPR003661">
    <property type="entry name" value="HisK_dim/P_dom"/>
</dbReference>
<dbReference type="Proteomes" id="UP000307217">
    <property type="component" value="Unassembled WGS sequence"/>
</dbReference>
<dbReference type="PROSITE" id="PS50885">
    <property type="entry name" value="HAMP"/>
    <property type="match status" value="1"/>
</dbReference>
<evidence type="ECO:0000256" key="5">
    <source>
        <dbReference type="ARBA" id="ARBA00022679"/>
    </source>
</evidence>
<keyword evidence="7" id="KW-0812">Transmembrane</keyword>
<proteinExistence type="predicted"/>
<dbReference type="CDD" id="cd00075">
    <property type="entry name" value="HATPase"/>
    <property type="match status" value="1"/>
</dbReference>
<evidence type="ECO:0000313" key="11">
    <source>
        <dbReference type="Proteomes" id="UP000307217"/>
    </source>
</evidence>
<evidence type="ECO:0000259" key="9">
    <source>
        <dbReference type="PROSITE" id="PS50885"/>
    </source>
</evidence>
<dbReference type="SUPFAM" id="SSF55874">
    <property type="entry name" value="ATPase domain of HSP90 chaperone/DNA topoisomerase II/histidine kinase"/>
    <property type="match status" value="1"/>
</dbReference>
<evidence type="ECO:0000256" key="6">
    <source>
        <dbReference type="ARBA" id="ARBA00022777"/>
    </source>
</evidence>
<keyword evidence="4" id="KW-0597">Phosphoprotein</keyword>
<evidence type="ECO:0000256" key="7">
    <source>
        <dbReference type="SAM" id="Phobius"/>
    </source>
</evidence>
<evidence type="ECO:0000313" key="10">
    <source>
        <dbReference type="EMBL" id="TMO67573.1"/>
    </source>
</evidence>
<comment type="catalytic activity">
    <reaction evidence="1">
        <text>ATP + protein L-histidine = ADP + protein N-phospho-L-histidine.</text>
        <dbReference type="EC" id="2.7.13.3"/>
    </reaction>
</comment>
<dbReference type="Gene3D" id="3.30.565.10">
    <property type="entry name" value="Histidine kinase-like ATPase, C-terminal domain"/>
    <property type="match status" value="1"/>
</dbReference>
<dbReference type="EC" id="2.7.13.3" evidence="3"/>
<dbReference type="SUPFAM" id="SSF47384">
    <property type="entry name" value="Homodimeric domain of signal transducing histidine kinase"/>
    <property type="match status" value="1"/>
</dbReference>
<dbReference type="AlphaFoldDB" id="A0A5S3V7M9"/>
<keyword evidence="7" id="KW-0472">Membrane</keyword>
<dbReference type="PROSITE" id="PS50109">
    <property type="entry name" value="HIS_KIN"/>
    <property type="match status" value="1"/>
</dbReference>
<protein>
    <recommendedName>
        <fullName evidence="3">histidine kinase</fullName>
        <ecNumber evidence="3">2.7.13.3</ecNumber>
    </recommendedName>
</protein>
<reference evidence="10 11" key="1">
    <citation type="submission" date="2018-01" db="EMBL/GenBank/DDBJ databases">
        <authorList>
            <person name="Paulsen S."/>
            <person name="Gram L.K."/>
        </authorList>
    </citation>
    <scope>NUCLEOTIDE SEQUENCE [LARGE SCALE GENOMIC DNA]</scope>
    <source>
        <strain evidence="10 11">S3790</strain>
    </source>
</reference>
<keyword evidence="6 10" id="KW-0418">Kinase</keyword>
<dbReference type="OrthoDB" id="1931120at2"/>
<dbReference type="GO" id="GO:0000155">
    <property type="term" value="F:phosphorelay sensor kinase activity"/>
    <property type="evidence" value="ECO:0007669"/>
    <property type="project" value="InterPro"/>
</dbReference>
<sequence length="445" mass="50178">MHWLSRCKGMTLKGRFIGAASCAVLCVIVPFLVWQLASWQIIVTVSIVALLFTNMLCRCFFSALMKPVFALEVGLLNFKDGEFSHTLAYSGEDELGRLCTLYNETAQQLRQEKQWIYQRELMLDKVLQSSPQALLLVDSNDIVVFSNYSARALCNSNTPLEGMRVDALMQDSAPDFFKALRTGRDGLFSLNIDKDETQTWHLATGQFLLNNQSHKLYLFKQLTRELSRQEVAVWKKVIRIISHELNNSLGPMSSMLHSAKLLTNHIDDNRLERVYSTIEERIHHLSEFVQGYGKFAKLPQPKYSQIDWGSLLDGLQQQWQFNLPAVLPEQPFFADQVQLEQLFINLLKNAHESGSESEAVNVNIMQSEQGATFTVQDNGKGMSETVMANALIPFYSTKSTGSGLGLALCREIVEAHNGQLSLHNHDEGGVIVKIFIPVFIPNETA</sequence>
<dbReference type="PANTHER" id="PTHR43065:SF51">
    <property type="entry name" value="HISTIDINE KINASE"/>
    <property type="match status" value="1"/>
</dbReference>
<evidence type="ECO:0000256" key="2">
    <source>
        <dbReference type="ARBA" id="ARBA00004370"/>
    </source>
</evidence>
<gene>
    <name evidence="10" type="ORF">CWC19_13610</name>
</gene>
<feature type="domain" description="Histidine kinase" evidence="8">
    <location>
        <begin position="240"/>
        <end position="440"/>
    </location>
</feature>
<dbReference type="GO" id="GO:0016020">
    <property type="term" value="C:membrane"/>
    <property type="evidence" value="ECO:0007669"/>
    <property type="project" value="UniProtKB-SubCell"/>
</dbReference>
<evidence type="ECO:0000259" key="8">
    <source>
        <dbReference type="PROSITE" id="PS50109"/>
    </source>
</evidence>
<dbReference type="InterPro" id="IPR005467">
    <property type="entry name" value="His_kinase_dom"/>
</dbReference>
<dbReference type="InterPro" id="IPR036890">
    <property type="entry name" value="HATPase_C_sf"/>
</dbReference>
<keyword evidence="7" id="KW-1133">Transmembrane helix</keyword>
<accession>A0A5S3V7M9</accession>
<comment type="subcellular location">
    <subcellularLocation>
        <location evidence="2">Membrane</location>
    </subcellularLocation>
</comment>
<dbReference type="InterPro" id="IPR003594">
    <property type="entry name" value="HATPase_dom"/>
</dbReference>
<dbReference type="SMART" id="SM00387">
    <property type="entry name" value="HATPase_c"/>
    <property type="match status" value="1"/>
</dbReference>
<dbReference type="InterPro" id="IPR003660">
    <property type="entry name" value="HAMP_dom"/>
</dbReference>
<comment type="caution">
    <text evidence="10">The sequence shown here is derived from an EMBL/GenBank/DDBJ whole genome shotgun (WGS) entry which is preliminary data.</text>
</comment>
<name>A0A5S3V7M9_9GAMM</name>
<organism evidence="10 11">
    <name type="scientific">Pseudoalteromonas aurantia</name>
    <dbReference type="NCBI Taxonomy" id="43654"/>
    <lineage>
        <taxon>Bacteria</taxon>
        <taxon>Pseudomonadati</taxon>
        <taxon>Pseudomonadota</taxon>
        <taxon>Gammaproteobacteria</taxon>
        <taxon>Alteromonadales</taxon>
        <taxon>Pseudoalteromonadaceae</taxon>
        <taxon>Pseudoalteromonas</taxon>
    </lineage>
</organism>
<dbReference type="Pfam" id="PF02518">
    <property type="entry name" value="HATPase_c"/>
    <property type="match status" value="1"/>
</dbReference>
<dbReference type="PRINTS" id="PR00344">
    <property type="entry name" value="BCTRLSENSOR"/>
</dbReference>
<keyword evidence="5" id="KW-0808">Transferase</keyword>
<dbReference type="InterPro" id="IPR036097">
    <property type="entry name" value="HisK_dim/P_sf"/>
</dbReference>
<evidence type="ECO:0000256" key="4">
    <source>
        <dbReference type="ARBA" id="ARBA00022553"/>
    </source>
</evidence>
<dbReference type="CDD" id="cd00082">
    <property type="entry name" value="HisKA"/>
    <property type="match status" value="1"/>
</dbReference>
<dbReference type="Gene3D" id="1.10.287.130">
    <property type="match status" value="1"/>
</dbReference>
<feature type="transmembrane region" description="Helical" evidence="7">
    <location>
        <begin position="12"/>
        <end position="33"/>
    </location>
</feature>
<evidence type="ECO:0000256" key="3">
    <source>
        <dbReference type="ARBA" id="ARBA00012438"/>
    </source>
</evidence>
<dbReference type="EMBL" id="PNBX01000055">
    <property type="protein sequence ID" value="TMO67573.1"/>
    <property type="molecule type" value="Genomic_DNA"/>
</dbReference>
<feature type="domain" description="HAMP" evidence="9">
    <location>
        <begin position="62"/>
        <end position="114"/>
    </location>
</feature>
<reference evidence="11" key="2">
    <citation type="submission" date="2019-06" db="EMBL/GenBank/DDBJ databases">
        <title>Co-occurence of chitin degradation, pigmentation and bioactivity in marine Pseudoalteromonas.</title>
        <authorList>
            <person name="Sonnenschein E.C."/>
            <person name="Bech P.K."/>
        </authorList>
    </citation>
    <scope>NUCLEOTIDE SEQUENCE [LARGE SCALE GENOMIC DNA]</scope>
    <source>
        <strain evidence="11">S3790</strain>
    </source>
</reference>
<dbReference type="PANTHER" id="PTHR43065">
    <property type="entry name" value="SENSOR HISTIDINE KINASE"/>
    <property type="match status" value="1"/>
</dbReference>
<feature type="transmembrane region" description="Helical" evidence="7">
    <location>
        <begin position="39"/>
        <end position="61"/>
    </location>
</feature>